<evidence type="ECO:0000256" key="5">
    <source>
        <dbReference type="ARBA" id="ARBA00023136"/>
    </source>
</evidence>
<keyword evidence="3" id="KW-0812">Transmembrane</keyword>
<keyword evidence="2" id="KW-1003">Cell membrane</keyword>
<proteinExistence type="predicted"/>
<feature type="domain" description="DUF2179" evidence="6">
    <location>
        <begin position="28"/>
        <end position="75"/>
    </location>
</feature>
<protein>
    <recommendedName>
        <fullName evidence="6">DUF2179 domain-containing protein</fullName>
    </recommendedName>
</protein>
<evidence type="ECO:0000313" key="7">
    <source>
        <dbReference type="EMBL" id="SYV97016.1"/>
    </source>
</evidence>
<dbReference type="EMBL" id="LS991951">
    <property type="protein sequence ID" value="SYV97016.1"/>
    <property type="molecule type" value="Genomic_DNA"/>
</dbReference>
<sequence length="85" mass="9884">MQTQIYCTNPFELIEQINKASHRVYTFSVHKVYGGYSRQVQHMIVTNTQYLDAAGLFEVTKKINSELFISIIDLKKGDGYMFIEE</sequence>
<evidence type="ECO:0000256" key="1">
    <source>
        <dbReference type="ARBA" id="ARBA00004651"/>
    </source>
</evidence>
<keyword evidence="5" id="KW-0472">Membrane</keyword>
<keyword evidence="4" id="KW-1133">Transmembrane helix</keyword>
<dbReference type="InterPro" id="IPR019264">
    <property type="entry name" value="DUF2179"/>
</dbReference>
<keyword evidence="8" id="KW-1185">Reference proteome</keyword>
<dbReference type="Proteomes" id="UP000257559">
    <property type="component" value="Chromosome"/>
</dbReference>
<accession>A0A3B0Q281</accession>
<evidence type="ECO:0000259" key="6">
    <source>
        <dbReference type="Pfam" id="PF10035"/>
    </source>
</evidence>
<organism evidence="7 8">
    <name type="scientific">Mycoplasmopsis edwardii</name>
    <dbReference type="NCBI Taxonomy" id="53558"/>
    <lineage>
        <taxon>Bacteria</taxon>
        <taxon>Bacillati</taxon>
        <taxon>Mycoplasmatota</taxon>
        <taxon>Mycoplasmoidales</taxon>
        <taxon>Metamycoplasmataceae</taxon>
        <taxon>Mycoplasmopsis</taxon>
    </lineage>
</organism>
<dbReference type="GO" id="GO:0005886">
    <property type="term" value="C:plasma membrane"/>
    <property type="evidence" value="ECO:0007669"/>
    <property type="project" value="UniProtKB-SubCell"/>
</dbReference>
<name>A0A3B0Q281_9BACT</name>
<comment type="subcellular location">
    <subcellularLocation>
        <location evidence="1">Cell membrane</location>
        <topology evidence="1">Multi-pass membrane protein</topology>
    </subcellularLocation>
</comment>
<dbReference type="KEGG" id="medw:NCTC10132_00371"/>
<evidence type="ECO:0000256" key="2">
    <source>
        <dbReference type="ARBA" id="ARBA00022475"/>
    </source>
</evidence>
<evidence type="ECO:0000313" key="8">
    <source>
        <dbReference type="Proteomes" id="UP000257559"/>
    </source>
</evidence>
<reference evidence="8" key="1">
    <citation type="submission" date="2018-06" db="EMBL/GenBank/DDBJ databases">
        <authorList>
            <consortium name="Pathogen Informatics"/>
        </authorList>
    </citation>
    <scope>NUCLEOTIDE SEQUENCE [LARGE SCALE GENOMIC DNA]</scope>
    <source>
        <strain evidence="8">NCTC10132</strain>
    </source>
</reference>
<dbReference type="AlphaFoldDB" id="A0A3B0Q281"/>
<evidence type="ECO:0000256" key="4">
    <source>
        <dbReference type="ARBA" id="ARBA00022989"/>
    </source>
</evidence>
<dbReference type="Pfam" id="PF10035">
    <property type="entry name" value="DUF2179"/>
    <property type="match status" value="1"/>
</dbReference>
<evidence type="ECO:0000256" key="3">
    <source>
        <dbReference type="ARBA" id="ARBA00022692"/>
    </source>
</evidence>
<gene>
    <name evidence="7" type="ORF">NCTC10132_00371</name>
</gene>